<dbReference type="AlphaFoldDB" id="A0AAE4CBR7"/>
<gene>
    <name evidence="2" type="ORF">J2S41_005176</name>
</gene>
<dbReference type="RefSeq" id="WP_310371275.1">
    <property type="nucleotide sequence ID" value="NZ_JAVDYB010000001.1"/>
</dbReference>
<protein>
    <submittedName>
        <fullName evidence="2">Excisionase family DNA binding protein</fullName>
    </submittedName>
</protein>
<sequence>MNGTTVRAVLTATERGWPVFLLGRSKRPTANYPGCYEGSDSSDREAVTVRTTKLPHSISAFDHQEERVHVADDRVVLTVEEAAQRLGIGRTTMYALVMNGEIRSVTIGRLRRVPVRCLAEYVDHLLDTDPPHTAA</sequence>
<evidence type="ECO:0000259" key="1">
    <source>
        <dbReference type="Pfam" id="PF12728"/>
    </source>
</evidence>
<dbReference type="Pfam" id="PF12728">
    <property type="entry name" value="HTH_17"/>
    <property type="match status" value="1"/>
</dbReference>
<accession>A0AAE4CBR7</accession>
<reference evidence="2" key="1">
    <citation type="submission" date="2023-07" db="EMBL/GenBank/DDBJ databases">
        <title>Sequencing the genomes of 1000 actinobacteria strains.</title>
        <authorList>
            <person name="Klenk H.-P."/>
        </authorList>
    </citation>
    <scope>NUCLEOTIDE SEQUENCE</scope>
    <source>
        <strain evidence="2">DSM 44707</strain>
    </source>
</reference>
<name>A0AAE4CBR7_9ACTN</name>
<evidence type="ECO:0000313" key="3">
    <source>
        <dbReference type="Proteomes" id="UP001183643"/>
    </source>
</evidence>
<proteinExistence type="predicted"/>
<evidence type="ECO:0000313" key="2">
    <source>
        <dbReference type="EMBL" id="MDR7278398.1"/>
    </source>
</evidence>
<dbReference type="NCBIfam" id="TIGR01764">
    <property type="entry name" value="excise"/>
    <property type="match status" value="1"/>
</dbReference>
<dbReference type="InterPro" id="IPR041657">
    <property type="entry name" value="HTH_17"/>
</dbReference>
<dbReference type="Proteomes" id="UP001183643">
    <property type="component" value="Unassembled WGS sequence"/>
</dbReference>
<dbReference type="InterPro" id="IPR010093">
    <property type="entry name" value="SinI_DNA-bd"/>
</dbReference>
<dbReference type="GO" id="GO:0003677">
    <property type="term" value="F:DNA binding"/>
    <property type="evidence" value="ECO:0007669"/>
    <property type="project" value="InterPro"/>
</dbReference>
<dbReference type="EMBL" id="JAVDYB010000001">
    <property type="protein sequence ID" value="MDR7278398.1"/>
    <property type="molecule type" value="Genomic_DNA"/>
</dbReference>
<comment type="caution">
    <text evidence="2">The sequence shown here is derived from an EMBL/GenBank/DDBJ whole genome shotgun (WGS) entry which is preliminary data.</text>
</comment>
<feature type="domain" description="Helix-turn-helix" evidence="1">
    <location>
        <begin position="76"/>
        <end position="122"/>
    </location>
</feature>
<keyword evidence="3" id="KW-1185">Reference proteome</keyword>
<organism evidence="2 3">
    <name type="scientific">Catenuloplanes atrovinosus</name>
    <dbReference type="NCBI Taxonomy" id="137266"/>
    <lineage>
        <taxon>Bacteria</taxon>
        <taxon>Bacillati</taxon>
        <taxon>Actinomycetota</taxon>
        <taxon>Actinomycetes</taxon>
        <taxon>Micromonosporales</taxon>
        <taxon>Micromonosporaceae</taxon>
        <taxon>Catenuloplanes</taxon>
    </lineage>
</organism>